<reference evidence="1" key="1">
    <citation type="journal article" date="2013" name="Genome Biol.">
        <title>Draft genome of the mountain pine beetle, Dendroctonus ponderosae Hopkins, a major forest pest.</title>
        <authorList>
            <person name="Keeling C.I."/>
            <person name="Yuen M.M."/>
            <person name="Liao N.Y."/>
            <person name="Docking T.R."/>
            <person name="Chan S.K."/>
            <person name="Taylor G.A."/>
            <person name="Palmquist D.L."/>
            <person name="Jackman S.D."/>
            <person name="Nguyen A."/>
            <person name="Li M."/>
            <person name="Henderson H."/>
            <person name="Janes J.K."/>
            <person name="Zhao Y."/>
            <person name="Pandoh P."/>
            <person name="Moore R."/>
            <person name="Sperling F.A."/>
            <person name="Huber D.P."/>
            <person name="Birol I."/>
            <person name="Jones S.J."/>
            <person name="Bohlmann J."/>
        </authorList>
    </citation>
    <scope>NUCLEOTIDE SEQUENCE</scope>
</reference>
<protein>
    <submittedName>
        <fullName evidence="1">Uncharacterized protein</fullName>
    </submittedName>
</protein>
<sequence length="80" mass="9593">MSNSNYSDYVGEILCIFFSIANIIVIFQYVIYAFKLRIVYGKLNKGYGFVEDKNRWHYKKMYGIHPSNFDLTQPLETYRF</sequence>
<feature type="non-terminal residue" evidence="1">
    <location>
        <position position="1"/>
    </location>
</feature>
<evidence type="ECO:0000313" key="1">
    <source>
        <dbReference type="EMBL" id="ENN73729.1"/>
    </source>
</evidence>
<proteinExistence type="predicted"/>
<dbReference type="EMBL" id="KB741139">
    <property type="protein sequence ID" value="ENN73729.1"/>
    <property type="molecule type" value="Genomic_DNA"/>
</dbReference>
<organism evidence="1">
    <name type="scientific">Dendroctonus ponderosae</name>
    <name type="common">Mountain pine beetle</name>
    <dbReference type="NCBI Taxonomy" id="77166"/>
    <lineage>
        <taxon>Eukaryota</taxon>
        <taxon>Metazoa</taxon>
        <taxon>Ecdysozoa</taxon>
        <taxon>Arthropoda</taxon>
        <taxon>Hexapoda</taxon>
        <taxon>Insecta</taxon>
        <taxon>Pterygota</taxon>
        <taxon>Neoptera</taxon>
        <taxon>Endopterygota</taxon>
        <taxon>Coleoptera</taxon>
        <taxon>Polyphaga</taxon>
        <taxon>Cucujiformia</taxon>
        <taxon>Curculionidae</taxon>
        <taxon>Scolytinae</taxon>
        <taxon>Dendroctonus</taxon>
    </lineage>
</organism>
<name>N6T0V8_DENPD</name>
<dbReference type="AlphaFoldDB" id="N6T0V8"/>
<accession>N6T0V8</accession>
<dbReference type="HOGENOM" id="CLU_2592230_0_0_1"/>
<gene>
    <name evidence="1" type="ORF">YQE_09661</name>
</gene>